<dbReference type="RefSeq" id="WP_126020005.1">
    <property type="nucleotide sequence ID" value="NZ_RXFT01000001.1"/>
</dbReference>
<reference evidence="9 10" key="1">
    <citation type="submission" date="2018-12" db="EMBL/GenBank/DDBJ databases">
        <title>The genome sequences of Variovorax guangxiensis DSM 27352.</title>
        <authorList>
            <person name="Gao J."/>
            <person name="Sun J."/>
        </authorList>
    </citation>
    <scope>NUCLEOTIDE SEQUENCE [LARGE SCALE GENOMIC DNA]</scope>
    <source>
        <strain evidence="9 10">DSM 27352</strain>
    </source>
</reference>
<comment type="subcellular location">
    <subcellularLocation>
        <location evidence="1">Cell membrane</location>
        <topology evidence="1">Multi-pass membrane protein</topology>
    </subcellularLocation>
</comment>
<proteinExistence type="inferred from homology"/>
<dbReference type="SUPFAM" id="SSF82693">
    <property type="entry name" value="Multidrug efflux transporter AcrB pore domain, PN1, PN2, PC1 and PC2 subdomains"/>
    <property type="match status" value="3"/>
</dbReference>
<dbReference type="Gene3D" id="3.30.70.1440">
    <property type="entry name" value="Multidrug efflux transporter AcrB pore domain"/>
    <property type="match status" value="1"/>
</dbReference>
<feature type="transmembrane region" description="Helical" evidence="8">
    <location>
        <begin position="360"/>
        <end position="380"/>
    </location>
</feature>
<feature type="transmembrane region" description="Helical" evidence="8">
    <location>
        <begin position="334"/>
        <end position="353"/>
    </location>
</feature>
<dbReference type="PRINTS" id="PR00702">
    <property type="entry name" value="ACRIFLAVINRP"/>
</dbReference>
<evidence type="ECO:0000256" key="3">
    <source>
        <dbReference type="ARBA" id="ARBA00022448"/>
    </source>
</evidence>
<evidence type="ECO:0000256" key="8">
    <source>
        <dbReference type="SAM" id="Phobius"/>
    </source>
</evidence>
<evidence type="ECO:0000313" key="9">
    <source>
        <dbReference type="EMBL" id="RUR66388.1"/>
    </source>
</evidence>
<dbReference type="Gene3D" id="3.30.2090.10">
    <property type="entry name" value="Multidrug efflux transporter AcrB TolC docking domain, DN and DC subdomains"/>
    <property type="match status" value="2"/>
</dbReference>
<dbReference type="InterPro" id="IPR027463">
    <property type="entry name" value="AcrB_DN_DC_subdom"/>
</dbReference>
<evidence type="ECO:0000256" key="5">
    <source>
        <dbReference type="ARBA" id="ARBA00022692"/>
    </source>
</evidence>
<sequence>MINLVITQFFRRRHLAWAMSVALVLFGAWSWTQMTVEAYPDLGDVNVQVTTQVNGLAAEEIEQQITTPLERALSNTPGLASIRSSSTFGLSLITLTFKDGTDDYFARQRVTERIGQVSLPSGAQPGLGPVAGPAGEIYRYTLESDTKNLMELSELQRWKVIPALKQVAGVVDINNFGGFTREFQLELDPARLQKYGLVLNDVVTAINNNSANAGGGRIARGDQSYVVRGIGQIRTLDDLGSVVVAQSSGSPVLVRDLGRLQFGHQERGGILGKDTNPDTIEGIVLMLKYENPSRVLEGVHRKIDELQAELAPMGVKIVPYIDRDDLVKLTVDKVTHTVLEGMALVCFVLILFLGSPRSAVVAAVAIPMSLVTVFIVMHFTRMPANLFSLGAIDFGIIVDGAIVVMEAILRRREEEPHATLTEGNILETVSHVSGPIFFATLIIITAYFPLFAFERAEGKLFKPMAFTVGYALVGALLCALTLIPSLAYVALRKPSKPFVNKPLVWLTGAYRRVLARLLEVPAIAYGLSVAALAAVVVLGSTAGREFLPDIDEGALWLQVQLPSGLSLDKASEMATELRHVLLEYPEVSYVVTQLGRNDDGTDPWTPSHMEVPVGLKPYGEWPAGVRKADFVRTLTERFARMPGFDVGISQPIIDGVNDAVGGAHSPLVLRIYGDDLKESRRIGNQIVDLLQTVRGTASASLFQEPPIPQVVIQFNREAAARFGVNASDVANLIQTGIGGAPVITVYSGNRTYNVSVKMPRSAKGNTEAIGALLLNSSSGAKVPLAQVADIRLQTGESTISHEMNERQITVRVDNRDRDLASYLDEARDRIAKEVKFDPAKFRLQWAGQFENQQRAQARLGVSLAIVVSIMAVLLFFQFGKIRQVALILGVVPMATLGGLIAVHAAGETLNVATAVGFIALFGVSIQNGIIMVANFRRVRGEGLALQASVLEGATERLRPVLMTATVASVGMLPAALATGVGTDVQRGLATVVVGGLVVSTLLTLFILPTLYFAMERVFERKGWGTRSRRDR</sequence>
<feature type="transmembrane region" description="Helical" evidence="8">
    <location>
        <begin position="911"/>
        <end position="935"/>
    </location>
</feature>
<feature type="transmembrane region" description="Helical" evidence="8">
    <location>
        <begin position="429"/>
        <end position="448"/>
    </location>
</feature>
<keyword evidence="5 8" id="KW-0812">Transmembrane</keyword>
<evidence type="ECO:0000313" key="10">
    <source>
        <dbReference type="Proteomes" id="UP000281118"/>
    </source>
</evidence>
<dbReference type="Gene3D" id="3.30.70.1320">
    <property type="entry name" value="Multidrug efflux transporter AcrB pore domain like"/>
    <property type="match status" value="1"/>
</dbReference>
<comment type="caution">
    <text evidence="9">The sequence shown here is derived from an EMBL/GenBank/DDBJ whole genome shotgun (WGS) entry which is preliminary data.</text>
</comment>
<dbReference type="InterPro" id="IPR004763">
    <property type="entry name" value="CusA-like"/>
</dbReference>
<feature type="transmembrane region" description="Helical" evidence="8">
    <location>
        <begin position="386"/>
        <end position="409"/>
    </location>
</feature>
<dbReference type="GO" id="GO:0005886">
    <property type="term" value="C:plasma membrane"/>
    <property type="evidence" value="ECO:0007669"/>
    <property type="project" value="UniProtKB-SubCell"/>
</dbReference>
<keyword evidence="3" id="KW-0813">Transport</keyword>
<dbReference type="Pfam" id="PF00873">
    <property type="entry name" value="ACR_tran"/>
    <property type="match status" value="1"/>
</dbReference>
<dbReference type="NCBIfam" id="TIGR00914">
    <property type="entry name" value="2A0601"/>
    <property type="match status" value="1"/>
</dbReference>
<dbReference type="Proteomes" id="UP000281118">
    <property type="component" value="Unassembled WGS sequence"/>
</dbReference>
<keyword evidence="6 8" id="KW-1133">Transmembrane helix</keyword>
<dbReference type="SUPFAM" id="SSF82866">
    <property type="entry name" value="Multidrug efflux transporter AcrB transmembrane domain"/>
    <property type="match status" value="2"/>
</dbReference>
<gene>
    <name evidence="9" type="ORF">EJP67_04865</name>
</gene>
<organism evidence="9 10">
    <name type="scientific">Variovorax guangxiensis</name>
    <dbReference type="NCBI Taxonomy" id="1775474"/>
    <lineage>
        <taxon>Bacteria</taxon>
        <taxon>Pseudomonadati</taxon>
        <taxon>Pseudomonadota</taxon>
        <taxon>Betaproteobacteria</taxon>
        <taxon>Burkholderiales</taxon>
        <taxon>Comamonadaceae</taxon>
        <taxon>Variovorax</taxon>
    </lineage>
</organism>
<protein>
    <submittedName>
        <fullName evidence="9">CusA/CzcA family heavy metal efflux RND transporter</fullName>
    </submittedName>
</protein>
<comment type="similarity">
    <text evidence="2">Belongs to the resistance-nodulation-cell division (RND) (TC 2.A.6) family.</text>
</comment>
<evidence type="ECO:0000256" key="6">
    <source>
        <dbReference type="ARBA" id="ARBA00022989"/>
    </source>
</evidence>
<feature type="transmembrane region" description="Helical" evidence="8">
    <location>
        <begin position="468"/>
        <end position="491"/>
    </location>
</feature>
<accession>A0A433MES0</accession>
<dbReference type="SUPFAM" id="SSF82714">
    <property type="entry name" value="Multidrug efflux transporter AcrB TolC docking domain, DN and DC subdomains"/>
    <property type="match status" value="2"/>
</dbReference>
<dbReference type="Gene3D" id="3.30.70.1430">
    <property type="entry name" value="Multidrug efflux transporter AcrB pore domain"/>
    <property type="match status" value="2"/>
</dbReference>
<name>A0A433MES0_9BURK</name>
<feature type="transmembrane region" description="Helical" evidence="8">
    <location>
        <begin position="988"/>
        <end position="1013"/>
    </location>
</feature>
<evidence type="ECO:0000256" key="4">
    <source>
        <dbReference type="ARBA" id="ARBA00022475"/>
    </source>
</evidence>
<dbReference type="GO" id="GO:0008324">
    <property type="term" value="F:monoatomic cation transmembrane transporter activity"/>
    <property type="evidence" value="ECO:0007669"/>
    <property type="project" value="InterPro"/>
</dbReference>
<feature type="transmembrane region" description="Helical" evidence="8">
    <location>
        <begin position="520"/>
        <end position="539"/>
    </location>
</feature>
<dbReference type="GO" id="GO:0042910">
    <property type="term" value="F:xenobiotic transmembrane transporter activity"/>
    <property type="evidence" value="ECO:0007669"/>
    <property type="project" value="TreeGrafter"/>
</dbReference>
<dbReference type="OrthoDB" id="9798415at2"/>
<evidence type="ECO:0000256" key="2">
    <source>
        <dbReference type="ARBA" id="ARBA00010942"/>
    </source>
</evidence>
<evidence type="ECO:0000256" key="7">
    <source>
        <dbReference type="ARBA" id="ARBA00023136"/>
    </source>
</evidence>
<dbReference type="AlphaFoldDB" id="A0A433MES0"/>
<dbReference type="Gene3D" id="1.20.1640.10">
    <property type="entry name" value="Multidrug efflux transporter AcrB transmembrane domain"/>
    <property type="match status" value="2"/>
</dbReference>
<dbReference type="InterPro" id="IPR001036">
    <property type="entry name" value="Acrflvin-R"/>
</dbReference>
<keyword evidence="7 8" id="KW-0472">Membrane</keyword>
<dbReference type="PANTHER" id="PTHR32063:SF17">
    <property type="entry name" value="CATION EFFLUX SYSTEM PROTEIN"/>
    <property type="match status" value="1"/>
</dbReference>
<feature type="transmembrane region" description="Helical" evidence="8">
    <location>
        <begin position="956"/>
        <end position="976"/>
    </location>
</feature>
<dbReference type="PANTHER" id="PTHR32063">
    <property type="match status" value="1"/>
</dbReference>
<feature type="transmembrane region" description="Helical" evidence="8">
    <location>
        <begin position="885"/>
        <end position="905"/>
    </location>
</feature>
<dbReference type="EMBL" id="RXFT01000001">
    <property type="protein sequence ID" value="RUR66388.1"/>
    <property type="molecule type" value="Genomic_DNA"/>
</dbReference>
<feature type="transmembrane region" description="Helical" evidence="8">
    <location>
        <begin position="859"/>
        <end position="878"/>
    </location>
</feature>
<evidence type="ECO:0000256" key="1">
    <source>
        <dbReference type="ARBA" id="ARBA00004651"/>
    </source>
</evidence>
<keyword evidence="4" id="KW-1003">Cell membrane</keyword>